<dbReference type="OrthoDB" id="3115047at2759"/>
<keyword evidence="3" id="KW-1185">Reference proteome</keyword>
<dbReference type="EMBL" id="VDMD01000003">
    <property type="protein sequence ID" value="TRM67291.1"/>
    <property type="molecule type" value="Genomic_DNA"/>
</dbReference>
<name>A0A550CR72_9AGAR</name>
<comment type="caution">
    <text evidence="2">The sequence shown here is derived from an EMBL/GenBank/DDBJ whole genome shotgun (WGS) entry which is preliminary data.</text>
</comment>
<accession>A0A550CR72</accession>
<dbReference type="Proteomes" id="UP000320762">
    <property type="component" value="Unassembled WGS sequence"/>
</dbReference>
<gene>
    <name evidence="2" type="ORF">BD626DRAFT_566289</name>
</gene>
<evidence type="ECO:0000313" key="2">
    <source>
        <dbReference type="EMBL" id="TRM67291.1"/>
    </source>
</evidence>
<reference evidence="2 3" key="1">
    <citation type="journal article" date="2019" name="New Phytol.">
        <title>Comparative genomics reveals unique wood-decay strategies and fruiting body development in the Schizophyllaceae.</title>
        <authorList>
            <person name="Almasi E."/>
            <person name="Sahu N."/>
            <person name="Krizsan K."/>
            <person name="Balint B."/>
            <person name="Kovacs G.M."/>
            <person name="Kiss B."/>
            <person name="Cseklye J."/>
            <person name="Drula E."/>
            <person name="Henrissat B."/>
            <person name="Nagy I."/>
            <person name="Chovatia M."/>
            <person name="Adam C."/>
            <person name="LaButti K."/>
            <person name="Lipzen A."/>
            <person name="Riley R."/>
            <person name="Grigoriev I.V."/>
            <person name="Nagy L.G."/>
        </authorList>
    </citation>
    <scope>NUCLEOTIDE SEQUENCE [LARGE SCALE GENOMIC DNA]</scope>
    <source>
        <strain evidence="2 3">NL-1724</strain>
    </source>
</reference>
<dbReference type="AlphaFoldDB" id="A0A550CR72"/>
<feature type="region of interest" description="Disordered" evidence="1">
    <location>
        <begin position="114"/>
        <end position="148"/>
    </location>
</feature>
<proteinExistence type="predicted"/>
<protein>
    <submittedName>
        <fullName evidence="2">Uncharacterized protein</fullName>
    </submittedName>
</protein>
<evidence type="ECO:0000313" key="3">
    <source>
        <dbReference type="Proteomes" id="UP000320762"/>
    </source>
</evidence>
<evidence type="ECO:0000256" key="1">
    <source>
        <dbReference type="SAM" id="MobiDB-lite"/>
    </source>
</evidence>
<sequence length="443" mass="49098">MYHCQPAFYPGKSVGGSRSLYLIMEPEHMGGSVYVNWTQVKALGKVQSIKFDSAEALVASYEEWCDEKHGGHISPQRAPPLPFTVQIYYEYMHYVGYNGVYKGPTYSNLPALARARSPPASHTPHVQGSPPFAPRSGTSGVQPPLAGTATERRTALLRESLIRAWPDRFMQADGGRGNAGAQTHNEESLRNDADDAETASACSIDDNDPCHVITADGRPPSLVVTWPSAHKMRKNLEAQGFTNVQVHFLANKEEREAFLMVLFDMATPASLLPVLAQVSYACGYCLVHDLFATGQCPPMGSLEHSLNDCPWLPPAERPLVLQLKRCIWNNKSSRQPNRAVKTCLDCCMPQEVHPGGRPTDRWAPYGCRDPYALLVPQALWAIRFMHGHIYRSAMHALSVTAHGHSWDTPSAMADWINDRQATDEACSALALVRFLQTEFRIMP</sequence>
<organism evidence="2 3">
    <name type="scientific">Schizophyllum amplum</name>
    <dbReference type="NCBI Taxonomy" id="97359"/>
    <lineage>
        <taxon>Eukaryota</taxon>
        <taxon>Fungi</taxon>
        <taxon>Dikarya</taxon>
        <taxon>Basidiomycota</taxon>
        <taxon>Agaricomycotina</taxon>
        <taxon>Agaricomycetes</taxon>
        <taxon>Agaricomycetidae</taxon>
        <taxon>Agaricales</taxon>
        <taxon>Schizophyllaceae</taxon>
        <taxon>Schizophyllum</taxon>
    </lineage>
</organism>